<dbReference type="EMBL" id="AP026798">
    <property type="protein sequence ID" value="BDR53814.1"/>
    <property type="molecule type" value="Genomic_DNA"/>
</dbReference>
<organism evidence="1 2">
    <name type="scientific">Bombiscardovia nodaiensis</name>
    <dbReference type="NCBI Taxonomy" id="2932181"/>
    <lineage>
        <taxon>Bacteria</taxon>
        <taxon>Bacillati</taxon>
        <taxon>Actinomycetota</taxon>
        <taxon>Actinomycetes</taxon>
        <taxon>Bifidobacteriales</taxon>
        <taxon>Bifidobacteriaceae</taxon>
        <taxon>Bombiscardovia</taxon>
    </lineage>
</organism>
<evidence type="ECO:0000313" key="1">
    <source>
        <dbReference type="EMBL" id="BDR53814.1"/>
    </source>
</evidence>
<protein>
    <submittedName>
        <fullName evidence="1">Uncharacterized protein</fullName>
    </submittedName>
</protein>
<accession>A0ABN6SDU1</accession>
<reference evidence="1 2" key="1">
    <citation type="journal article" date="2023" name="Microbiol. Spectr.">
        <title>Symbiosis of Carpenter Bees with Uncharacterized Lactic Acid Bacteria Showing NAD Auxotrophy.</title>
        <authorList>
            <person name="Kawasaki S."/>
            <person name="Ozawa K."/>
            <person name="Mori T."/>
            <person name="Yamamoto A."/>
            <person name="Ito M."/>
            <person name="Ohkuma M."/>
            <person name="Sakamoto M."/>
            <person name="Matsutani M."/>
        </authorList>
    </citation>
    <scope>NUCLEOTIDE SEQUENCE [LARGE SCALE GENOMIC DNA]</scope>
    <source>
        <strain evidence="1 2">Kim37-2</strain>
    </source>
</reference>
<dbReference type="Proteomes" id="UP001321766">
    <property type="component" value="Chromosome"/>
</dbReference>
<gene>
    <name evidence="1" type="ORF">KIM372_17210</name>
</gene>
<keyword evidence="2" id="KW-1185">Reference proteome</keyword>
<evidence type="ECO:0000313" key="2">
    <source>
        <dbReference type="Proteomes" id="UP001321766"/>
    </source>
</evidence>
<name>A0ABN6SDU1_9BIFI</name>
<proteinExistence type="predicted"/>
<sequence length="58" mass="6863">MPHNLYQLRKRIAFLGRNIRKRDPAHVRMWGFSPAGKGKYTLKYYACKFSVSRNQSAF</sequence>